<dbReference type="Gene3D" id="3.40.50.150">
    <property type="entry name" value="Vaccinia Virus protein VP39"/>
    <property type="match status" value="1"/>
</dbReference>
<organism evidence="1 2">
    <name type="scientific">Candidatus Nomurabacteria bacterium RIFCSPHIGHO2_01_FULL_42_16</name>
    <dbReference type="NCBI Taxonomy" id="1801743"/>
    <lineage>
        <taxon>Bacteria</taxon>
        <taxon>Candidatus Nomuraibacteriota</taxon>
    </lineage>
</organism>
<evidence type="ECO:0000313" key="1">
    <source>
        <dbReference type="EMBL" id="OGI69679.1"/>
    </source>
</evidence>
<evidence type="ECO:0008006" key="3">
    <source>
        <dbReference type="Google" id="ProtNLM"/>
    </source>
</evidence>
<proteinExistence type="predicted"/>
<protein>
    <recommendedName>
        <fullName evidence="3">Methyltransferase domain-containing protein</fullName>
    </recommendedName>
</protein>
<gene>
    <name evidence="1" type="ORF">A2824_03110</name>
</gene>
<sequence>MVSAPRRISLWLKHTPFYFFGAVCFFVLKAMKTNINYKDIEKLFDDKLSDYVKNKITGYKLAYSPLSENEKEQVLIRIVNTLLDPFLVYSGPHRLKQWEKGWGQNLAEFKKEKTADSVFPHYHGKYEINRLNQSFVKGMSPNYERNMLYVILDYVFDKYLREAENIYEFGCGTGHNLLKVREVNPSANLFGLDWAKSSQKIIKQMSDSGLAGNIRGYNFDFFKPSKKIKLADNSTIYTVAAIEQIGLNYKAFVSYLLKNKPDICLHVEPIAELLDENKLIDNLSIKYFRKRNYLNGYLDYLKKLEKENKIQILEAKRTYIGSLFIEGYSIIAWKPVYRCASSPDAPVCRASKDGARHDFAKSNDK</sequence>
<dbReference type="SUPFAM" id="SSF53335">
    <property type="entry name" value="S-adenosyl-L-methionine-dependent methyltransferases"/>
    <property type="match status" value="1"/>
</dbReference>
<dbReference type="AlphaFoldDB" id="A0A1F6VJD2"/>
<accession>A0A1F6VJD2</accession>
<comment type="caution">
    <text evidence="1">The sequence shown here is derived from an EMBL/GenBank/DDBJ whole genome shotgun (WGS) entry which is preliminary data.</text>
</comment>
<name>A0A1F6VJD2_9BACT</name>
<dbReference type="CDD" id="cd02440">
    <property type="entry name" value="AdoMet_MTases"/>
    <property type="match status" value="1"/>
</dbReference>
<dbReference type="EMBL" id="MFTT01000021">
    <property type="protein sequence ID" value="OGI69679.1"/>
    <property type="molecule type" value="Genomic_DNA"/>
</dbReference>
<dbReference type="InterPro" id="IPR029063">
    <property type="entry name" value="SAM-dependent_MTases_sf"/>
</dbReference>
<dbReference type="Proteomes" id="UP000178059">
    <property type="component" value="Unassembled WGS sequence"/>
</dbReference>
<dbReference type="STRING" id="1801743.A2824_03110"/>
<reference evidence="1 2" key="1">
    <citation type="journal article" date="2016" name="Nat. Commun.">
        <title>Thousands of microbial genomes shed light on interconnected biogeochemical processes in an aquifer system.</title>
        <authorList>
            <person name="Anantharaman K."/>
            <person name="Brown C.T."/>
            <person name="Hug L.A."/>
            <person name="Sharon I."/>
            <person name="Castelle C.J."/>
            <person name="Probst A.J."/>
            <person name="Thomas B.C."/>
            <person name="Singh A."/>
            <person name="Wilkins M.J."/>
            <person name="Karaoz U."/>
            <person name="Brodie E.L."/>
            <person name="Williams K.H."/>
            <person name="Hubbard S.S."/>
            <person name="Banfield J.F."/>
        </authorList>
    </citation>
    <scope>NUCLEOTIDE SEQUENCE [LARGE SCALE GENOMIC DNA]</scope>
</reference>
<evidence type="ECO:0000313" key="2">
    <source>
        <dbReference type="Proteomes" id="UP000178059"/>
    </source>
</evidence>